<evidence type="ECO:0000313" key="11">
    <source>
        <dbReference type="EMBL" id="KAK2078180.1"/>
    </source>
</evidence>
<reference evidence="11" key="1">
    <citation type="submission" date="2021-01" db="EMBL/GenBank/DDBJ databases">
        <authorList>
            <person name="Eckstrom K.M.E."/>
        </authorList>
    </citation>
    <scope>NUCLEOTIDE SEQUENCE</scope>
    <source>
        <strain evidence="11">UVCC 0001</strain>
    </source>
</reference>
<dbReference type="SUPFAM" id="SSF103473">
    <property type="entry name" value="MFS general substrate transporter"/>
    <property type="match status" value="1"/>
</dbReference>
<feature type="transmembrane region" description="Helical" evidence="9">
    <location>
        <begin position="425"/>
        <end position="445"/>
    </location>
</feature>
<dbReference type="PANTHER" id="PTHR43184">
    <property type="entry name" value="MAJOR FACILITATOR SUPERFAMILY TRANSPORTER 16, ISOFORM B"/>
    <property type="match status" value="1"/>
</dbReference>
<evidence type="ECO:0000256" key="1">
    <source>
        <dbReference type="ARBA" id="ARBA00004141"/>
    </source>
</evidence>
<evidence type="ECO:0000256" key="6">
    <source>
        <dbReference type="ARBA" id="ARBA00022989"/>
    </source>
</evidence>
<feature type="transmembrane region" description="Helical" evidence="9">
    <location>
        <begin position="556"/>
        <end position="574"/>
    </location>
</feature>
<dbReference type="PROSITE" id="PS50850">
    <property type="entry name" value="MFS"/>
    <property type="match status" value="1"/>
</dbReference>
<dbReference type="Gene3D" id="1.20.1250.20">
    <property type="entry name" value="MFS general substrate transporter like domains"/>
    <property type="match status" value="2"/>
</dbReference>
<keyword evidence="6 9" id="KW-1133">Transmembrane helix</keyword>
<protein>
    <recommendedName>
        <fullName evidence="10">Major facilitator superfamily (MFS) profile domain-containing protein</fullName>
    </recommendedName>
</protein>
<feature type="region of interest" description="Disordered" evidence="8">
    <location>
        <begin position="617"/>
        <end position="637"/>
    </location>
</feature>
<keyword evidence="7 9" id="KW-0472">Membrane</keyword>
<feature type="transmembrane region" description="Helical" evidence="9">
    <location>
        <begin position="106"/>
        <end position="125"/>
    </location>
</feature>
<feature type="transmembrane region" description="Helical" evidence="9">
    <location>
        <begin position="518"/>
        <end position="544"/>
    </location>
</feature>
<feature type="transmembrane region" description="Helical" evidence="9">
    <location>
        <begin position="483"/>
        <end position="506"/>
    </location>
</feature>
<dbReference type="InterPro" id="IPR011701">
    <property type="entry name" value="MFS"/>
</dbReference>
<feature type="transmembrane region" description="Helical" evidence="9">
    <location>
        <begin position="165"/>
        <end position="193"/>
    </location>
</feature>
<organism evidence="11 12">
    <name type="scientific">Prototheca wickerhamii</name>
    <dbReference type="NCBI Taxonomy" id="3111"/>
    <lineage>
        <taxon>Eukaryota</taxon>
        <taxon>Viridiplantae</taxon>
        <taxon>Chlorophyta</taxon>
        <taxon>core chlorophytes</taxon>
        <taxon>Trebouxiophyceae</taxon>
        <taxon>Chlorellales</taxon>
        <taxon>Chlorellaceae</taxon>
        <taxon>Prototheca</taxon>
    </lineage>
</organism>
<dbReference type="PANTHER" id="PTHR43184:SF12">
    <property type="entry name" value="SUGAR PHOSPHATE EXCHANGER 3"/>
    <property type="match status" value="1"/>
</dbReference>
<dbReference type="AlphaFoldDB" id="A0AAD9MKI8"/>
<evidence type="ECO:0000256" key="5">
    <source>
        <dbReference type="ARBA" id="ARBA00022692"/>
    </source>
</evidence>
<evidence type="ECO:0000256" key="7">
    <source>
        <dbReference type="ARBA" id="ARBA00023136"/>
    </source>
</evidence>
<evidence type="ECO:0000256" key="9">
    <source>
        <dbReference type="SAM" id="Phobius"/>
    </source>
</evidence>
<feature type="transmembrane region" description="Helical" evidence="9">
    <location>
        <begin position="377"/>
        <end position="405"/>
    </location>
</feature>
<evidence type="ECO:0000256" key="4">
    <source>
        <dbReference type="ARBA" id="ARBA00022597"/>
    </source>
</evidence>
<keyword evidence="5 9" id="KW-0812">Transmembrane</keyword>
<comment type="subcellular location">
    <subcellularLocation>
        <location evidence="1">Membrane</location>
        <topology evidence="1">Multi-pass membrane protein</topology>
    </subcellularLocation>
</comment>
<evidence type="ECO:0000313" key="12">
    <source>
        <dbReference type="Proteomes" id="UP001255856"/>
    </source>
</evidence>
<dbReference type="GO" id="GO:0016020">
    <property type="term" value="C:membrane"/>
    <property type="evidence" value="ECO:0007669"/>
    <property type="project" value="UniProtKB-SubCell"/>
</dbReference>
<keyword evidence="4" id="KW-0762">Sugar transport</keyword>
<dbReference type="Proteomes" id="UP001255856">
    <property type="component" value="Unassembled WGS sequence"/>
</dbReference>
<dbReference type="InterPro" id="IPR036259">
    <property type="entry name" value="MFS_trans_sf"/>
</dbReference>
<evidence type="ECO:0000256" key="8">
    <source>
        <dbReference type="SAM" id="MobiDB-lite"/>
    </source>
</evidence>
<dbReference type="Pfam" id="PF07690">
    <property type="entry name" value="MFS_1"/>
    <property type="match status" value="1"/>
</dbReference>
<name>A0AAD9MKI8_PROWI</name>
<evidence type="ECO:0000259" key="10">
    <source>
        <dbReference type="PROSITE" id="PS50850"/>
    </source>
</evidence>
<evidence type="ECO:0000256" key="3">
    <source>
        <dbReference type="ARBA" id="ARBA00022448"/>
    </source>
</evidence>
<feature type="transmembrane region" description="Helical" evidence="9">
    <location>
        <begin position="137"/>
        <end position="159"/>
    </location>
</feature>
<keyword evidence="3" id="KW-0813">Transport</keyword>
<feature type="transmembrane region" description="Helical" evidence="9">
    <location>
        <begin position="452"/>
        <end position="471"/>
    </location>
</feature>
<dbReference type="FunFam" id="1.20.1250.20:FF:000028">
    <property type="entry name" value="Sugar phosphate exchanger 3 isoform 1"/>
    <property type="match status" value="1"/>
</dbReference>
<feature type="transmembrane region" description="Helical" evidence="9">
    <location>
        <begin position="205"/>
        <end position="224"/>
    </location>
</feature>
<sequence>MDPWSYSAPWGYRLLERVTGGRGFSLRTNRFIVLALTFLCYTSYHASRKPPSIVKAVLYGSVASGNDPTAPRHLLEAGAAFIGNATISAEDAAGWAPFNDPKYGKALLGALDLSFLAAYAASMFIAGHIGDRVDLRYFLTGGMLGSGACVVLMGLAYFFKVHVLAYFIGVQLVGGLLQATGWPSVVSIMANWFGKGKRGLIMGIWNAHTSVGNILGSLLAAYMLQFGWGWSFIVPGAVIMGMGLVIFSFLVVEPQDIGFLPQSGSAVGSLAASQVETPRSEASFGSDLGEEARDYLQRHLTAMADRQRAGGGLVPAHVAAKMAAHHSVRPAPGHGMFGMGSTLVLVEPEKRAGERGAEEELGRLGPRPQGRAASGFFGAWAIPGVAIYAFTLFFSKLVAYTFLYWLPYYINATKVGDRHLTPTEAGQLSILFDVGGVLGGTLAGYLSDVTGASAVVSSAFVWSTIPMLWLYRTFGSASFALNVTLMMVAGFFVNGPYALITTAVSADLGSSLTGNEKVLATVTAIIDGMGSVGAAIGPMVTGYISELPGGFDNVFIMLYGAAACAGLLLTKLVIKESREMLARARGYQAPPAGEPAADLLDHAQVSSLDSFRYLPPGMSPDAREATIDNETGRVLGA</sequence>
<accession>A0AAD9MKI8</accession>
<dbReference type="EMBL" id="JASFZW010000005">
    <property type="protein sequence ID" value="KAK2078180.1"/>
    <property type="molecule type" value="Genomic_DNA"/>
</dbReference>
<comment type="similarity">
    <text evidence="2">Belongs to the major facilitator superfamily. Organophosphate:Pi antiporter (OPA) (TC 2.A.1.4) family.</text>
</comment>
<keyword evidence="12" id="KW-1185">Reference proteome</keyword>
<dbReference type="InterPro" id="IPR020846">
    <property type="entry name" value="MFS_dom"/>
</dbReference>
<comment type="caution">
    <text evidence="11">The sequence shown here is derived from an EMBL/GenBank/DDBJ whole genome shotgun (WGS) entry which is preliminary data.</text>
</comment>
<gene>
    <name evidence="11" type="ORF">QBZ16_004048</name>
</gene>
<feature type="domain" description="Major facilitator superfamily (MFS) profile" evidence="10">
    <location>
        <begin position="53"/>
        <end position="578"/>
    </location>
</feature>
<dbReference type="GO" id="GO:0022857">
    <property type="term" value="F:transmembrane transporter activity"/>
    <property type="evidence" value="ECO:0007669"/>
    <property type="project" value="InterPro"/>
</dbReference>
<evidence type="ECO:0000256" key="2">
    <source>
        <dbReference type="ARBA" id="ARBA00009598"/>
    </source>
</evidence>
<feature type="transmembrane region" description="Helical" evidence="9">
    <location>
        <begin position="230"/>
        <end position="252"/>
    </location>
</feature>
<proteinExistence type="inferred from homology"/>